<dbReference type="SMART" id="SM00421">
    <property type="entry name" value="HTH_LUXR"/>
    <property type="match status" value="1"/>
</dbReference>
<dbReference type="InterPro" id="IPR058245">
    <property type="entry name" value="NreC/VraR/RcsB-like_REC"/>
</dbReference>
<dbReference type="SUPFAM" id="SSF52172">
    <property type="entry name" value="CheY-like"/>
    <property type="match status" value="1"/>
</dbReference>
<dbReference type="SMART" id="SM00448">
    <property type="entry name" value="REC"/>
    <property type="match status" value="1"/>
</dbReference>
<evidence type="ECO:0000259" key="4">
    <source>
        <dbReference type="PROSITE" id="PS50043"/>
    </source>
</evidence>
<dbReference type="InterPro" id="IPR011006">
    <property type="entry name" value="CheY-like_superfamily"/>
</dbReference>
<dbReference type="CDD" id="cd06170">
    <property type="entry name" value="LuxR_C_like"/>
    <property type="match status" value="1"/>
</dbReference>
<dbReference type="RefSeq" id="WP_212526530.1">
    <property type="nucleotide sequence ID" value="NZ_JAGSOG010000005.1"/>
</dbReference>
<dbReference type="Proteomes" id="UP000675781">
    <property type="component" value="Unassembled WGS sequence"/>
</dbReference>
<keyword evidence="1 3" id="KW-0597">Phosphoprotein</keyword>
<keyword evidence="2" id="KW-0238">DNA-binding</keyword>
<dbReference type="Pfam" id="PF00196">
    <property type="entry name" value="GerE"/>
    <property type="match status" value="1"/>
</dbReference>
<keyword evidence="7" id="KW-1185">Reference proteome</keyword>
<dbReference type="PANTHER" id="PTHR43214">
    <property type="entry name" value="TWO-COMPONENT RESPONSE REGULATOR"/>
    <property type="match status" value="1"/>
</dbReference>
<organism evidence="6 7">
    <name type="scientific">Actinospica durhamensis</name>
    <dbReference type="NCBI Taxonomy" id="1508375"/>
    <lineage>
        <taxon>Bacteria</taxon>
        <taxon>Bacillati</taxon>
        <taxon>Actinomycetota</taxon>
        <taxon>Actinomycetes</taxon>
        <taxon>Catenulisporales</taxon>
        <taxon>Actinospicaceae</taxon>
        <taxon>Actinospica</taxon>
    </lineage>
</organism>
<dbReference type="Pfam" id="PF00072">
    <property type="entry name" value="Response_reg"/>
    <property type="match status" value="1"/>
</dbReference>
<reference evidence="6" key="1">
    <citation type="submission" date="2021-04" db="EMBL/GenBank/DDBJ databases">
        <title>Genome based classification of Actinospica acidithermotolerans sp. nov., an actinobacterium isolated from an Indonesian hot spring.</title>
        <authorList>
            <person name="Kusuma A.B."/>
            <person name="Putra K.E."/>
            <person name="Nafisah S."/>
            <person name="Loh J."/>
            <person name="Nouioui I."/>
            <person name="Goodfellow M."/>
        </authorList>
    </citation>
    <scope>NUCLEOTIDE SEQUENCE</scope>
    <source>
        <strain evidence="6">CSCA 57</strain>
    </source>
</reference>
<evidence type="ECO:0000313" key="7">
    <source>
        <dbReference type="Proteomes" id="UP000675781"/>
    </source>
</evidence>
<evidence type="ECO:0000259" key="5">
    <source>
        <dbReference type="PROSITE" id="PS50110"/>
    </source>
</evidence>
<dbReference type="GO" id="GO:0003677">
    <property type="term" value="F:DNA binding"/>
    <property type="evidence" value="ECO:0007669"/>
    <property type="project" value="UniProtKB-KW"/>
</dbReference>
<feature type="modified residue" description="4-aspartylphosphate" evidence="3">
    <location>
        <position position="71"/>
    </location>
</feature>
<dbReference type="InterPro" id="IPR039420">
    <property type="entry name" value="WalR-like"/>
</dbReference>
<comment type="caution">
    <text evidence="6">The sequence shown here is derived from an EMBL/GenBank/DDBJ whole genome shotgun (WGS) entry which is preliminary data.</text>
</comment>
<dbReference type="SUPFAM" id="SSF46894">
    <property type="entry name" value="C-terminal effector domain of the bipartite response regulators"/>
    <property type="match status" value="1"/>
</dbReference>
<evidence type="ECO:0000256" key="2">
    <source>
        <dbReference type="ARBA" id="ARBA00023125"/>
    </source>
</evidence>
<evidence type="ECO:0000256" key="3">
    <source>
        <dbReference type="PROSITE-ProRule" id="PRU00169"/>
    </source>
</evidence>
<dbReference type="GO" id="GO:0006355">
    <property type="term" value="P:regulation of DNA-templated transcription"/>
    <property type="evidence" value="ECO:0007669"/>
    <property type="project" value="InterPro"/>
</dbReference>
<feature type="domain" description="HTH luxR-type" evidence="4">
    <location>
        <begin position="171"/>
        <end position="236"/>
    </location>
</feature>
<accession>A0A941EIR9</accession>
<gene>
    <name evidence="6" type="ORF">KDL01_01920</name>
</gene>
<dbReference type="CDD" id="cd17535">
    <property type="entry name" value="REC_NarL-like"/>
    <property type="match status" value="1"/>
</dbReference>
<dbReference type="Gene3D" id="3.40.50.2300">
    <property type="match status" value="1"/>
</dbReference>
<proteinExistence type="predicted"/>
<dbReference type="PROSITE" id="PS50110">
    <property type="entry name" value="RESPONSE_REGULATORY"/>
    <property type="match status" value="1"/>
</dbReference>
<dbReference type="EMBL" id="JAGSOG010000005">
    <property type="protein sequence ID" value="MBR7831996.1"/>
    <property type="molecule type" value="Genomic_DNA"/>
</dbReference>
<name>A0A941EIR9_9ACTN</name>
<dbReference type="PANTHER" id="PTHR43214:SF37">
    <property type="entry name" value="TRANSCRIPTIONAL REGULATORY PROTEIN YDFI"/>
    <property type="match status" value="1"/>
</dbReference>
<protein>
    <submittedName>
        <fullName evidence="6">Response regulator transcription factor</fullName>
    </submittedName>
</protein>
<feature type="domain" description="Response regulatory" evidence="5">
    <location>
        <begin position="20"/>
        <end position="140"/>
    </location>
</feature>
<dbReference type="PROSITE" id="PS50043">
    <property type="entry name" value="HTH_LUXR_2"/>
    <property type="match status" value="1"/>
</dbReference>
<dbReference type="GO" id="GO:0000160">
    <property type="term" value="P:phosphorelay signal transduction system"/>
    <property type="evidence" value="ECO:0007669"/>
    <property type="project" value="InterPro"/>
</dbReference>
<evidence type="ECO:0000313" key="6">
    <source>
        <dbReference type="EMBL" id="MBR7831996.1"/>
    </source>
</evidence>
<dbReference type="InterPro" id="IPR000792">
    <property type="entry name" value="Tscrpt_reg_LuxR_C"/>
</dbReference>
<dbReference type="PROSITE" id="PS00622">
    <property type="entry name" value="HTH_LUXR_1"/>
    <property type="match status" value="1"/>
</dbReference>
<sequence length="241" mass="25983">MTETRQGPAVPAQRGDEPIRVLLVDDHALLRRGLDIVLQTEPDIVVVGEAGDGSEAVAKAAELLPDLVLLDVKMPSRDGIGGGIQAAAAIKEVAPSTRIVMLTMSEEEEDLYEAIKAGASGYLLKGILPHEIADSIRAVVGGQSLISPPMAAKLLTEFATMVRHGEDRKNPGPPAPRLTDRELEVLKLIATGANNSKIAKTLFISENTVKNHVRNILEKLQLHSRMEAVMYAVREKILDLP</sequence>
<dbReference type="InterPro" id="IPR016032">
    <property type="entry name" value="Sig_transdc_resp-reg_C-effctor"/>
</dbReference>
<dbReference type="AlphaFoldDB" id="A0A941EIR9"/>
<evidence type="ECO:0000256" key="1">
    <source>
        <dbReference type="ARBA" id="ARBA00022553"/>
    </source>
</evidence>
<dbReference type="InterPro" id="IPR001789">
    <property type="entry name" value="Sig_transdc_resp-reg_receiver"/>
</dbReference>
<dbReference type="PRINTS" id="PR00038">
    <property type="entry name" value="HTHLUXR"/>
</dbReference>